<reference evidence="2" key="1">
    <citation type="journal article" date="2015" name="Nature">
        <title>Complex archaea that bridge the gap between prokaryotes and eukaryotes.</title>
        <authorList>
            <person name="Spang A."/>
            <person name="Saw J.H."/>
            <person name="Jorgensen S.L."/>
            <person name="Zaremba-Niedzwiedzka K."/>
            <person name="Martijn J."/>
            <person name="Lind A.E."/>
            <person name="van Eijk R."/>
            <person name="Schleper C."/>
            <person name="Guy L."/>
            <person name="Ettema T.J."/>
        </authorList>
    </citation>
    <scope>NUCLEOTIDE SEQUENCE</scope>
</reference>
<name>A0A0F9R2I6_9ZZZZ</name>
<evidence type="ECO:0000259" key="1">
    <source>
        <dbReference type="SMART" id="SM00834"/>
    </source>
</evidence>
<comment type="caution">
    <text evidence="2">The sequence shown here is derived from an EMBL/GenBank/DDBJ whole genome shotgun (WGS) entry which is preliminary data.</text>
</comment>
<sequence>MPLYEFRCSECLEKEDALVDMADRNKPRLHSCGAVMDRLVSIPRLAFIRAYPKDKILDTLNEEARHPSINGAPVRSERSRKALASGLDYVRPLEDKVFAGF</sequence>
<dbReference type="AlphaFoldDB" id="A0A0F9R2I6"/>
<accession>A0A0F9R2I6</accession>
<dbReference type="NCBIfam" id="TIGR02605">
    <property type="entry name" value="CxxC_CxxC_SSSS"/>
    <property type="match status" value="1"/>
</dbReference>
<evidence type="ECO:0000313" key="2">
    <source>
        <dbReference type="EMBL" id="KKN11728.1"/>
    </source>
</evidence>
<feature type="domain" description="Putative regulatory protein FmdB zinc ribbon" evidence="1">
    <location>
        <begin position="1"/>
        <end position="41"/>
    </location>
</feature>
<dbReference type="InterPro" id="IPR013429">
    <property type="entry name" value="Regulatory_FmdB_Zinc_ribbon"/>
</dbReference>
<gene>
    <name evidence="2" type="ORF">LCGC14_1023560</name>
</gene>
<dbReference type="SMART" id="SM00834">
    <property type="entry name" value="CxxC_CXXC_SSSS"/>
    <property type="match status" value="1"/>
</dbReference>
<organism evidence="2">
    <name type="scientific">marine sediment metagenome</name>
    <dbReference type="NCBI Taxonomy" id="412755"/>
    <lineage>
        <taxon>unclassified sequences</taxon>
        <taxon>metagenomes</taxon>
        <taxon>ecological metagenomes</taxon>
    </lineage>
</organism>
<proteinExistence type="predicted"/>
<dbReference type="EMBL" id="LAZR01004105">
    <property type="protein sequence ID" value="KKN11728.1"/>
    <property type="molecule type" value="Genomic_DNA"/>
</dbReference>
<protein>
    <recommendedName>
        <fullName evidence="1">Putative regulatory protein FmdB zinc ribbon domain-containing protein</fullName>
    </recommendedName>
</protein>